<evidence type="ECO:0000256" key="5">
    <source>
        <dbReference type="ARBA" id="ARBA00022748"/>
    </source>
</evidence>
<dbReference type="InterPro" id="IPR038297">
    <property type="entry name" value="CcmH/CycL/NrfF/Ccl2_sf"/>
</dbReference>
<keyword evidence="3 7" id="KW-0479">Metal-binding</keyword>
<comment type="caution">
    <text evidence="9">The sequence shown here is derived from an EMBL/GenBank/DDBJ whole genome shotgun (WGS) entry which is preliminary data.</text>
</comment>
<dbReference type="Pfam" id="PF03918">
    <property type="entry name" value="CcmH"/>
    <property type="match status" value="1"/>
</dbReference>
<keyword evidence="7" id="KW-0472">Membrane</keyword>
<dbReference type="GO" id="GO:0017004">
    <property type="term" value="P:cytochrome complex assembly"/>
    <property type="evidence" value="ECO:0007669"/>
    <property type="project" value="UniProtKB-KW"/>
</dbReference>
<dbReference type="CDD" id="cd16378">
    <property type="entry name" value="CcmH_N"/>
    <property type="match status" value="1"/>
</dbReference>
<evidence type="ECO:0000256" key="6">
    <source>
        <dbReference type="ARBA" id="ARBA00023004"/>
    </source>
</evidence>
<evidence type="ECO:0000256" key="1">
    <source>
        <dbReference type="ARBA" id="ARBA00010342"/>
    </source>
</evidence>
<name>A0A423PXK7_9GAMM</name>
<gene>
    <name evidence="9" type="ORF">SAOR_00035</name>
</gene>
<dbReference type="Proteomes" id="UP000283993">
    <property type="component" value="Unassembled WGS sequence"/>
</dbReference>
<dbReference type="InterPro" id="IPR051263">
    <property type="entry name" value="C-type_cytochrome_biogenesis"/>
</dbReference>
<keyword evidence="7" id="KW-1133">Transmembrane helix</keyword>
<accession>A0A423PXK7</accession>
<keyword evidence="10" id="KW-1185">Reference proteome</keyword>
<dbReference type="RefSeq" id="WP_123629685.1">
    <property type="nucleotide sequence ID" value="NZ_AYKH01000001.1"/>
</dbReference>
<evidence type="ECO:0000256" key="2">
    <source>
        <dbReference type="ARBA" id="ARBA00022617"/>
    </source>
</evidence>
<evidence type="ECO:0000256" key="3">
    <source>
        <dbReference type="ARBA" id="ARBA00022723"/>
    </source>
</evidence>
<evidence type="ECO:0000259" key="8">
    <source>
        <dbReference type="Pfam" id="PF03918"/>
    </source>
</evidence>
<keyword evidence="2 7" id="KW-0349">Heme</keyword>
<dbReference type="GO" id="GO:0046872">
    <property type="term" value="F:metal ion binding"/>
    <property type="evidence" value="ECO:0007669"/>
    <property type="project" value="UniProtKB-KW"/>
</dbReference>
<feature type="transmembrane region" description="Helical" evidence="7">
    <location>
        <begin position="102"/>
        <end position="123"/>
    </location>
</feature>
<dbReference type="InterPro" id="IPR005616">
    <property type="entry name" value="CcmH/CycL/Ccl2/NrfF_N"/>
</dbReference>
<dbReference type="GO" id="GO:0005886">
    <property type="term" value="C:plasma membrane"/>
    <property type="evidence" value="ECO:0007669"/>
    <property type="project" value="TreeGrafter"/>
</dbReference>
<evidence type="ECO:0000313" key="10">
    <source>
        <dbReference type="Proteomes" id="UP000283993"/>
    </source>
</evidence>
<feature type="chain" id="PRO_5018822561" description="Cytochrome c-type biogenesis protein" evidence="7">
    <location>
        <begin position="22"/>
        <end position="160"/>
    </location>
</feature>
<evidence type="ECO:0000256" key="7">
    <source>
        <dbReference type="RuleBase" id="RU364112"/>
    </source>
</evidence>
<keyword evidence="4 7" id="KW-0732">Signal</keyword>
<reference evidence="9 10" key="1">
    <citation type="submission" date="2013-10" db="EMBL/GenBank/DDBJ databases">
        <title>Salinisphaera orenii MK-B5 Genome Sequencing.</title>
        <authorList>
            <person name="Lai Q."/>
            <person name="Li C."/>
            <person name="Shao Z."/>
        </authorList>
    </citation>
    <scope>NUCLEOTIDE SEQUENCE [LARGE SCALE GENOMIC DNA]</scope>
    <source>
        <strain evidence="9 10">MK-B5</strain>
    </source>
</reference>
<dbReference type="AlphaFoldDB" id="A0A423PXK7"/>
<dbReference type="PANTHER" id="PTHR47870">
    <property type="entry name" value="CYTOCHROME C-TYPE BIOGENESIS PROTEIN CCMH"/>
    <property type="match status" value="1"/>
</dbReference>
<dbReference type="EMBL" id="AYKH01000001">
    <property type="protein sequence ID" value="ROO30285.1"/>
    <property type="molecule type" value="Genomic_DNA"/>
</dbReference>
<organism evidence="9 10">
    <name type="scientific">Salinisphaera orenii MK-B5</name>
    <dbReference type="NCBI Taxonomy" id="856730"/>
    <lineage>
        <taxon>Bacteria</taxon>
        <taxon>Pseudomonadati</taxon>
        <taxon>Pseudomonadota</taxon>
        <taxon>Gammaproteobacteria</taxon>
        <taxon>Salinisphaerales</taxon>
        <taxon>Salinisphaeraceae</taxon>
        <taxon>Salinisphaera</taxon>
    </lineage>
</organism>
<dbReference type="FunFam" id="1.10.8.640:FF:000001">
    <property type="entry name" value="Cytochrome c-type biogenesis protein"/>
    <property type="match status" value="1"/>
</dbReference>
<feature type="domain" description="CcmH/CycL/Ccl2/NrfF N-terminal" evidence="8">
    <location>
        <begin position="8"/>
        <end position="143"/>
    </location>
</feature>
<evidence type="ECO:0000256" key="4">
    <source>
        <dbReference type="ARBA" id="ARBA00022729"/>
    </source>
</evidence>
<keyword evidence="6 7" id="KW-0408">Iron</keyword>
<comment type="function">
    <text evidence="7">Possible subunit of a heme lyase.</text>
</comment>
<keyword evidence="5" id="KW-0201">Cytochrome c-type biogenesis</keyword>
<feature type="signal peptide" evidence="7">
    <location>
        <begin position="1"/>
        <end position="21"/>
    </location>
</feature>
<proteinExistence type="inferred from homology"/>
<protein>
    <recommendedName>
        <fullName evidence="7">Cytochrome c-type biogenesis protein</fullName>
    </recommendedName>
</protein>
<dbReference type="Gene3D" id="1.10.8.640">
    <property type="entry name" value="Cytochrome C biogenesis protein"/>
    <property type="match status" value="1"/>
</dbReference>
<evidence type="ECO:0000313" key="9">
    <source>
        <dbReference type="EMBL" id="ROO30285.1"/>
    </source>
</evidence>
<sequence>MRHALSLLLLLVWSALPIAFAQTADLNDAQLERYHELNAELRCVICQNRSIAESDAPLAKDLREIVARQLAEGRSDDEIKAYLVERYGEWVLYDPPFSWSTWVLWLGPFVLLFVGLVFVIAVMRGRYRAPEPRPPLDRERLARVLKSHEAGPDDTDKDRS</sequence>
<comment type="similarity">
    <text evidence="1 7">Belongs to the CcmH/CycL/Ccl2/NrfF family.</text>
</comment>
<keyword evidence="7" id="KW-0812">Transmembrane</keyword>
<dbReference type="PANTHER" id="PTHR47870:SF1">
    <property type="entry name" value="CYTOCHROME C-TYPE BIOGENESIS PROTEIN CCMH"/>
    <property type="match status" value="1"/>
</dbReference>